<feature type="transmembrane region" description="Helical" evidence="2">
    <location>
        <begin position="327"/>
        <end position="346"/>
    </location>
</feature>
<evidence type="ECO:0000256" key="1">
    <source>
        <dbReference type="ARBA" id="ARBA00007711"/>
    </source>
</evidence>
<keyword evidence="2" id="KW-1133">Transmembrane helix</keyword>
<keyword evidence="2" id="KW-0472">Membrane</keyword>
<dbReference type="PANTHER" id="PTHR47399">
    <property type="entry name" value="TRANSMEMBRANE PROTEIN 121B"/>
    <property type="match status" value="1"/>
</dbReference>
<name>A0AAV5W1F7_9BILA</name>
<proteinExistence type="inferred from homology"/>
<dbReference type="Proteomes" id="UP001432322">
    <property type="component" value="Unassembled WGS sequence"/>
</dbReference>
<feature type="transmembrane region" description="Helical" evidence="2">
    <location>
        <begin position="143"/>
        <end position="166"/>
    </location>
</feature>
<dbReference type="Pfam" id="PF14997">
    <property type="entry name" value="CECR6_TMEM121"/>
    <property type="match status" value="1"/>
</dbReference>
<feature type="transmembrane region" description="Helical" evidence="2">
    <location>
        <begin position="293"/>
        <end position="312"/>
    </location>
</feature>
<evidence type="ECO:0000313" key="4">
    <source>
        <dbReference type="Proteomes" id="UP001432322"/>
    </source>
</evidence>
<feature type="transmembrane region" description="Helical" evidence="2">
    <location>
        <begin position="216"/>
        <end position="240"/>
    </location>
</feature>
<feature type="transmembrane region" description="Helical" evidence="2">
    <location>
        <begin position="186"/>
        <end position="204"/>
    </location>
</feature>
<dbReference type="EMBL" id="BTSY01000004">
    <property type="protein sequence ID" value="GMT24150.1"/>
    <property type="molecule type" value="Genomic_DNA"/>
</dbReference>
<organism evidence="3 4">
    <name type="scientific">Pristionchus fissidentatus</name>
    <dbReference type="NCBI Taxonomy" id="1538716"/>
    <lineage>
        <taxon>Eukaryota</taxon>
        <taxon>Metazoa</taxon>
        <taxon>Ecdysozoa</taxon>
        <taxon>Nematoda</taxon>
        <taxon>Chromadorea</taxon>
        <taxon>Rhabditida</taxon>
        <taxon>Rhabditina</taxon>
        <taxon>Diplogasteromorpha</taxon>
        <taxon>Diplogasteroidea</taxon>
        <taxon>Neodiplogasteridae</taxon>
        <taxon>Pristionchus</taxon>
    </lineage>
</organism>
<dbReference type="InterPro" id="IPR032776">
    <property type="entry name" value="CECR6/TMEM121"/>
</dbReference>
<evidence type="ECO:0000313" key="3">
    <source>
        <dbReference type="EMBL" id="GMT24150.1"/>
    </source>
</evidence>
<comment type="similarity">
    <text evidence="1">Belongs to the TMEM121 family.</text>
</comment>
<feature type="transmembrane region" description="Helical" evidence="2">
    <location>
        <begin position="72"/>
        <end position="94"/>
    </location>
</feature>
<evidence type="ECO:0000256" key="2">
    <source>
        <dbReference type="SAM" id="Phobius"/>
    </source>
</evidence>
<sequence>QGSHPNRHAEDVIEENGEEAIPHEAFYSAVDPDYSASKQPFVPQSIQAAKHNTKYITMGVTPGPIVRGCIDIFSFIISLSLMVLQLGLIDYYYIDNLKDNVWYCWLGGDALVVIIFIWLIVLAMRSNQQTMEETSSLDGKVRYAWIAWLVYSLLLVAKITTCFRLFYQELPPKPLDHNDKLLDDHLLKLCLCLSALIFIFLLESHHYTPTSSPRQLYINYLMTAICLDLLDTVSFIDLLWQNNGLMWKLPLWLELTILCIGCVNVVLPTFALLKLRFNRNSRILLISDRVWSFFYVLLVNGPFLAFRIYLYVLLECIHKKKGNRYDASIFAIKNVAMVYIALRELWVRLHYWRQKRAALGSRGELTAQGATDHQDN</sequence>
<dbReference type="PANTHER" id="PTHR47399:SF1">
    <property type="entry name" value="TRANSMEMBRANE PROTEIN 121B"/>
    <property type="match status" value="1"/>
</dbReference>
<feature type="non-terminal residue" evidence="3">
    <location>
        <position position="1"/>
    </location>
</feature>
<dbReference type="InterPro" id="IPR026624">
    <property type="entry name" value="CECR6"/>
</dbReference>
<feature type="transmembrane region" description="Helical" evidence="2">
    <location>
        <begin position="252"/>
        <end position="273"/>
    </location>
</feature>
<dbReference type="AlphaFoldDB" id="A0AAV5W1F7"/>
<comment type="caution">
    <text evidence="3">The sequence shown here is derived from an EMBL/GenBank/DDBJ whole genome shotgun (WGS) entry which is preliminary data.</text>
</comment>
<accession>A0AAV5W1F7</accession>
<gene>
    <name evidence="3" type="ORF">PFISCL1PPCAC_15447</name>
</gene>
<keyword evidence="2" id="KW-0812">Transmembrane</keyword>
<keyword evidence="4" id="KW-1185">Reference proteome</keyword>
<reference evidence="3" key="1">
    <citation type="submission" date="2023-10" db="EMBL/GenBank/DDBJ databases">
        <title>Genome assembly of Pristionchus species.</title>
        <authorList>
            <person name="Yoshida K."/>
            <person name="Sommer R.J."/>
        </authorList>
    </citation>
    <scope>NUCLEOTIDE SEQUENCE</scope>
    <source>
        <strain evidence="3">RS5133</strain>
    </source>
</reference>
<feature type="transmembrane region" description="Helical" evidence="2">
    <location>
        <begin position="100"/>
        <end position="122"/>
    </location>
</feature>
<protein>
    <submittedName>
        <fullName evidence="3">Uncharacterized protein</fullName>
    </submittedName>
</protein>